<dbReference type="Proteomes" id="UP000309488">
    <property type="component" value="Unassembled WGS sequence"/>
</dbReference>
<comment type="caution">
    <text evidence="1">The sequence shown here is derived from an EMBL/GenBank/DDBJ whole genome shotgun (WGS) entry which is preliminary data.</text>
</comment>
<dbReference type="EMBL" id="SWBR01000003">
    <property type="protein sequence ID" value="TKC08336.1"/>
    <property type="molecule type" value="Genomic_DNA"/>
</dbReference>
<keyword evidence="2" id="KW-1185">Reference proteome</keyword>
<gene>
    <name evidence="1" type="ORF">FA048_14360</name>
</gene>
<evidence type="ECO:0000313" key="2">
    <source>
        <dbReference type="Proteomes" id="UP000309488"/>
    </source>
</evidence>
<organism evidence="1 2">
    <name type="scientific">Pedobacter polaris</name>
    <dbReference type="NCBI Taxonomy" id="2571273"/>
    <lineage>
        <taxon>Bacteria</taxon>
        <taxon>Pseudomonadati</taxon>
        <taxon>Bacteroidota</taxon>
        <taxon>Sphingobacteriia</taxon>
        <taxon>Sphingobacteriales</taxon>
        <taxon>Sphingobacteriaceae</taxon>
        <taxon>Pedobacter</taxon>
    </lineage>
</organism>
<dbReference type="OrthoDB" id="757813at2"/>
<name>A0A4U1CM41_9SPHI</name>
<evidence type="ECO:0000313" key="1">
    <source>
        <dbReference type="EMBL" id="TKC08336.1"/>
    </source>
</evidence>
<dbReference type="AlphaFoldDB" id="A0A4U1CM41"/>
<proteinExistence type="predicted"/>
<dbReference type="RefSeq" id="WP_136842283.1">
    <property type="nucleotide sequence ID" value="NZ_SWBR01000003.1"/>
</dbReference>
<protein>
    <submittedName>
        <fullName evidence="1">Uncharacterized protein</fullName>
    </submittedName>
</protein>
<sequence>MKKFIIAFAIVFIVNLGCKKIIDQPVCACSPVSTGYLNLVVKNAAGNDLLNSNVTGSFAQNQIQLYAKDANGNIKQINFSIRPPITFNAEKFNYHQLLSQEIAILAKSIDHTFYLKLGNQLPYEINLQVSSNLNKVEKVLIDKKEAPKDTGKIATDLGLTIYHLNI</sequence>
<accession>A0A4U1CM41</accession>
<reference evidence="1 2" key="1">
    <citation type="submission" date="2019-04" db="EMBL/GenBank/DDBJ databases">
        <title>Pedobacter sp. RP-3-22 sp. nov., isolated from Arctic soil.</title>
        <authorList>
            <person name="Dahal R.H."/>
            <person name="Kim D.-U."/>
        </authorList>
    </citation>
    <scope>NUCLEOTIDE SEQUENCE [LARGE SCALE GENOMIC DNA]</scope>
    <source>
        <strain evidence="1 2">RP-3-22</strain>
    </source>
</reference>